<reference evidence="2" key="2">
    <citation type="submission" date="2021-04" db="EMBL/GenBank/DDBJ databases">
        <authorList>
            <person name="Gilroy R."/>
        </authorList>
    </citation>
    <scope>NUCLEOTIDE SEQUENCE</scope>
    <source>
        <strain evidence="2">ChiSjej5B23-2810</strain>
    </source>
</reference>
<accession>A0A9D2P6P4</accession>
<organism evidence="2 3">
    <name type="scientific">Candidatus Faecalibacterium faecigallinarum</name>
    <dbReference type="NCBI Taxonomy" id="2838577"/>
    <lineage>
        <taxon>Bacteria</taxon>
        <taxon>Bacillati</taxon>
        <taxon>Bacillota</taxon>
        <taxon>Clostridia</taxon>
        <taxon>Eubacteriales</taxon>
        <taxon>Oscillospiraceae</taxon>
        <taxon>Faecalibacterium</taxon>
    </lineage>
</organism>
<dbReference type="InterPro" id="IPR011990">
    <property type="entry name" value="TPR-like_helical_dom_sf"/>
</dbReference>
<dbReference type="Pfam" id="PF07179">
    <property type="entry name" value="SseB"/>
    <property type="match status" value="1"/>
</dbReference>
<dbReference type="EMBL" id="DWWN01000025">
    <property type="protein sequence ID" value="HJC45115.1"/>
    <property type="molecule type" value="Genomic_DNA"/>
</dbReference>
<dbReference type="InterPro" id="IPR009839">
    <property type="entry name" value="SseB_N"/>
</dbReference>
<evidence type="ECO:0000313" key="2">
    <source>
        <dbReference type="EMBL" id="HJC45115.1"/>
    </source>
</evidence>
<dbReference type="PANTHER" id="PTHR11102:SF160">
    <property type="entry name" value="ERAD-ASSOCIATED E3 UBIQUITIN-PROTEIN LIGASE COMPONENT HRD3"/>
    <property type="match status" value="1"/>
</dbReference>
<evidence type="ECO:0000259" key="1">
    <source>
        <dbReference type="Pfam" id="PF07179"/>
    </source>
</evidence>
<comment type="caution">
    <text evidence="2">The sequence shown here is derived from an EMBL/GenBank/DDBJ whole genome shotgun (WGS) entry which is preliminary data.</text>
</comment>
<sequence length="386" mass="41877">MPSGKKHIRYRPVKNRKKTPAGGLRYGPVFTGCPAVELAVERLYQADDAGREERFWGLVKALNYAMQVQTRVLVPVQLTPEGSQSQFSWASDPIPPEKARGLALWTLSTPKGYKMLAAFTRPEEADASPSTLGLPMAELPLQQVMEQALEREDLTGMVLNPWGRSATLDKGLLRGLLYAHGPDDAPGEAEARQGRQLAGQGRWEEAASLFAASAAKGCPEGMRRLAGCCDTGRGVARDRRRAMALWRKAAADGDVLAQVAIGDRYAAGTSRTPGDPGKALMAYRKARAMAETEMDITTWPVICLRMAWAEARATDSEQAVRLLAEAAHGLHILAREEDDGVVGQELAHAVAGLTEYAKAVYAGAENLQELLKKLAAQLNTESLQFN</sequence>
<protein>
    <submittedName>
        <fullName evidence="2">SseB family protein</fullName>
    </submittedName>
</protein>
<evidence type="ECO:0000313" key="3">
    <source>
        <dbReference type="Proteomes" id="UP000823906"/>
    </source>
</evidence>
<dbReference type="InterPro" id="IPR006597">
    <property type="entry name" value="Sel1-like"/>
</dbReference>
<dbReference type="PANTHER" id="PTHR11102">
    <property type="entry name" value="SEL-1-LIKE PROTEIN"/>
    <property type="match status" value="1"/>
</dbReference>
<dbReference type="Proteomes" id="UP000823906">
    <property type="component" value="Unassembled WGS sequence"/>
</dbReference>
<name>A0A9D2P6P4_9FIRM</name>
<proteinExistence type="predicted"/>
<dbReference type="Pfam" id="PF08238">
    <property type="entry name" value="Sel1"/>
    <property type="match status" value="2"/>
</dbReference>
<gene>
    <name evidence="2" type="ORF">H9703_03095</name>
</gene>
<feature type="domain" description="SseB protein N-terminal" evidence="1">
    <location>
        <begin position="56"/>
        <end position="168"/>
    </location>
</feature>
<dbReference type="SUPFAM" id="SSF81901">
    <property type="entry name" value="HCP-like"/>
    <property type="match status" value="1"/>
</dbReference>
<dbReference type="SMART" id="SM00671">
    <property type="entry name" value="SEL1"/>
    <property type="match status" value="3"/>
</dbReference>
<reference evidence="2" key="1">
    <citation type="journal article" date="2021" name="PeerJ">
        <title>Extensive microbial diversity within the chicken gut microbiome revealed by metagenomics and culture.</title>
        <authorList>
            <person name="Gilroy R."/>
            <person name="Ravi A."/>
            <person name="Getino M."/>
            <person name="Pursley I."/>
            <person name="Horton D.L."/>
            <person name="Alikhan N.F."/>
            <person name="Baker D."/>
            <person name="Gharbi K."/>
            <person name="Hall N."/>
            <person name="Watson M."/>
            <person name="Adriaenssens E.M."/>
            <person name="Foster-Nyarko E."/>
            <person name="Jarju S."/>
            <person name="Secka A."/>
            <person name="Antonio M."/>
            <person name="Oren A."/>
            <person name="Chaudhuri R.R."/>
            <person name="La Ragione R."/>
            <person name="Hildebrand F."/>
            <person name="Pallen M.J."/>
        </authorList>
    </citation>
    <scope>NUCLEOTIDE SEQUENCE</scope>
    <source>
        <strain evidence="2">ChiSjej5B23-2810</strain>
    </source>
</reference>
<dbReference type="Gene3D" id="1.25.40.10">
    <property type="entry name" value="Tetratricopeptide repeat domain"/>
    <property type="match status" value="1"/>
</dbReference>
<dbReference type="AlphaFoldDB" id="A0A9D2P6P4"/>
<dbReference type="InterPro" id="IPR050767">
    <property type="entry name" value="Sel1_AlgK"/>
</dbReference>